<accession>A0A2A6EFH2</accession>
<feature type="domain" description="PIN" evidence="1">
    <location>
        <begin position="1"/>
        <end position="114"/>
    </location>
</feature>
<evidence type="ECO:0000313" key="2">
    <source>
        <dbReference type="EMBL" id="PDP60316.1"/>
    </source>
</evidence>
<reference evidence="2 3" key="1">
    <citation type="submission" date="2017-09" db="EMBL/GenBank/DDBJ databases">
        <title>Phase variable restriction modification systems are present in the genome sequences of periodontal pathogens Prevotella intermedia, Tannerella forsythia and Porphyromonas gingivalis.</title>
        <authorList>
            <person name="Haigh R.D."/>
            <person name="Crawford L."/>
            <person name="Ralph J."/>
            <person name="Wanford J."/>
            <person name="Vartoukian S.R."/>
            <person name="Hijazib K."/>
            <person name="Wade W."/>
            <person name="Oggioni M.R."/>
        </authorList>
    </citation>
    <scope>NUCLEOTIDE SEQUENCE [LARGE SCALE GENOMIC DNA]</scope>
    <source>
        <strain evidence="2 3">WW2834</strain>
    </source>
</reference>
<protein>
    <submittedName>
        <fullName evidence="2">Putative toxin-antitoxin system toxin component, PIN family</fullName>
    </submittedName>
</protein>
<dbReference type="SUPFAM" id="SSF88723">
    <property type="entry name" value="PIN domain-like"/>
    <property type="match status" value="1"/>
</dbReference>
<name>A0A2A6EFH2_PREIN</name>
<organism evidence="2 3">
    <name type="scientific">Prevotella intermedia</name>
    <dbReference type="NCBI Taxonomy" id="28131"/>
    <lineage>
        <taxon>Bacteria</taxon>
        <taxon>Pseudomonadati</taxon>
        <taxon>Bacteroidota</taxon>
        <taxon>Bacteroidia</taxon>
        <taxon>Bacteroidales</taxon>
        <taxon>Prevotellaceae</taxon>
        <taxon>Prevotella</taxon>
    </lineage>
</organism>
<dbReference type="InterPro" id="IPR029060">
    <property type="entry name" value="PIN-like_dom_sf"/>
</dbReference>
<gene>
    <name evidence="2" type="ORF">CLI71_06160</name>
</gene>
<proteinExistence type="predicted"/>
<dbReference type="InterPro" id="IPR002716">
    <property type="entry name" value="PIN_dom"/>
</dbReference>
<dbReference type="EMBL" id="NSLY01000013">
    <property type="protein sequence ID" value="PDP60316.1"/>
    <property type="molecule type" value="Genomic_DNA"/>
</dbReference>
<dbReference type="AlphaFoldDB" id="A0A2A6EFH2"/>
<dbReference type="Pfam" id="PF13470">
    <property type="entry name" value="PIN_3"/>
    <property type="match status" value="1"/>
</dbReference>
<evidence type="ECO:0000313" key="3">
    <source>
        <dbReference type="Proteomes" id="UP000219058"/>
    </source>
</evidence>
<dbReference type="InterPro" id="IPR002850">
    <property type="entry name" value="PIN_toxin-like"/>
</dbReference>
<comment type="caution">
    <text evidence="2">The sequence shown here is derived from an EMBL/GenBank/DDBJ whole genome shotgun (WGS) entry which is preliminary data.</text>
</comment>
<dbReference type="PANTHER" id="PTHR34610:SF4">
    <property type="entry name" value="SLL8027 PROTEIN"/>
    <property type="match status" value="1"/>
</dbReference>
<dbReference type="PANTHER" id="PTHR34610">
    <property type="entry name" value="SSL7007 PROTEIN"/>
    <property type="match status" value="1"/>
</dbReference>
<dbReference type="Proteomes" id="UP000219058">
    <property type="component" value="Unassembled WGS sequence"/>
</dbReference>
<dbReference type="NCBIfam" id="TIGR00305">
    <property type="entry name" value="putative toxin-antitoxin system toxin component, PIN family"/>
    <property type="match status" value="1"/>
</dbReference>
<dbReference type="RefSeq" id="WP_097550114.1">
    <property type="nucleotide sequence ID" value="NZ_NSLY01000013.1"/>
</dbReference>
<sequence>MKVIIDCNIWISFLLGHQAALMQRILTDPALDIFICHKLLAEIKEVSSRGKIRKYIAVSDITDLLHLLRDFCIYADIQKVANSPIRDAKDLYLLSLAESVGADYIVSGDKDLLVLKSHGQTKMIKLADFKLLRGL</sequence>
<dbReference type="SMART" id="SM00670">
    <property type="entry name" value="PINc"/>
    <property type="match status" value="1"/>
</dbReference>
<evidence type="ECO:0000259" key="1">
    <source>
        <dbReference type="SMART" id="SM00670"/>
    </source>
</evidence>